<dbReference type="AlphaFoldDB" id="A0A4C1YJ54"/>
<organism evidence="2 3">
    <name type="scientific">Eumeta variegata</name>
    <name type="common">Bagworm moth</name>
    <name type="synonym">Eumeta japonica</name>
    <dbReference type="NCBI Taxonomy" id="151549"/>
    <lineage>
        <taxon>Eukaryota</taxon>
        <taxon>Metazoa</taxon>
        <taxon>Ecdysozoa</taxon>
        <taxon>Arthropoda</taxon>
        <taxon>Hexapoda</taxon>
        <taxon>Insecta</taxon>
        <taxon>Pterygota</taxon>
        <taxon>Neoptera</taxon>
        <taxon>Endopterygota</taxon>
        <taxon>Lepidoptera</taxon>
        <taxon>Glossata</taxon>
        <taxon>Ditrysia</taxon>
        <taxon>Tineoidea</taxon>
        <taxon>Psychidae</taxon>
        <taxon>Oiketicinae</taxon>
        <taxon>Eumeta</taxon>
    </lineage>
</organism>
<feature type="region of interest" description="Disordered" evidence="1">
    <location>
        <begin position="48"/>
        <end position="67"/>
    </location>
</feature>
<name>A0A4C1YJ54_EUMVA</name>
<reference evidence="2 3" key="1">
    <citation type="journal article" date="2019" name="Commun. Biol.">
        <title>The bagworm genome reveals a unique fibroin gene that provides high tensile strength.</title>
        <authorList>
            <person name="Kono N."/>
            <person name="Nakamura H."/>
            <person name="Ohtoshi R."/>
            <person name="Tomita M."/>
            <person name="Numata K."/>
            <person name="Arakawa K."/>
        </authorList>
    </citation>
    <scope>NUCLEOTIDE SEQUENCE [LARGE SCALE GENOMIC DNA]</scope>
</reference>
<evidence type="ECO:0000313" key="3">
    <source>
        <dbReference type="Proteomes" id="UP000299102"/>
    </source>
</evidence>
<dbReference type="Proteomes" id="UP000299102">
    <property type="component" value="Unassembled WGS sequence"/>
</dbReference>
<proteinExistence type="predicted"/>
<protein>
    <submittedName>
        <fullName evidence="2">Uncharacterized protein</fullName>
    </submittedName>
</protein>
<sequence length="111" mass="12948">MNLTTNGNVYTFCVNVSKKKKREKEAFVFTKTMEGKTLRLRSNDVMMRRRSKASRVSNSERRSRAAPQRLRSTLTLVRLRVNRNEQTAKLRSILQSSEKITEDDPTGKLHY</sequence>
<accession>A0A4C1YJ54</accession>
<dbReference type="EMBL" id="BGZK01001278">
    <property type="protein sequence ID" value="GBP76158.1"/>
    <property type="molecule type" value="Genomic_DNA"/>
</dbReference>
<evidence type="ECO:0000256" key="1">
    <source>
        <dbReference type="SAM" id="MobiDB-lite"/>
    </source>
</evidence>
<comment type="caution">
    <text evidence="2">The sequence shown here is derived from an EMBL/GenBank/DDBJ whole genome shotgun (WGS) entry which is preliminary data.</text>
</comment>
<gene>
    <name evidence="2" type="ORF">EVAR_56030_1</name>
</gene>
<evidence type="ECO:0000313" key="2">
    <source>
        <dbReference type="EMBL" id="GBP76158.1"/>
    </source>
</evidence>
<keyword evidence="3" id="KW-1185">Reference proteome</keyword>